<dbReference type="OrthoDB" id="5875527at2759"/>
<organism evidence="2 3">
    <name type="scientific">Toxocara canis</name>
    <name type="common">Canine roundworm</name>
    <dbReference type="NCBI Taxonomy" id="6265"/>
    <lineage>
        <taxon>Eukaryota</taxon>
        <taxon>Metazoa</taxon>
        <taxon>Ecdysozoa</taxon>
        <taxon>Nematoda</taxon>
        <taxon>Chromadorea</taxon>
        <taxon>Rhabditida</taxon>
        <taxon>Spirurina</taxon>
        <taxon>Ascaridomorpha</taxon>
        <taxon>Ascaridoidea</taxon>
        <taxon>Toxocaridae</taxon>
        <taxon>Toxocara</taxon>
    </lineage>
</organism>
<dbReference type="EMBL" id="JPKZ01000079">
    <property type="protein sequence ID" value="KHN89060.1"/>
    <property type="molecule type" value="Genomic_DNA"/>
</dbReference>
<dbReference type="Pfam" id="PF00135">
    <property type="entry name" value="COesterase"/>
    <property type="match status" value="1"/>
</dbReference>
<proteinExistence type="predicted"/>
<evidence type="ECO:0000313" key="3">
    <source>
        <dbReference type="Proteomes" id="UP000031036"/>
    </source>
</evidence>
<dbReference type="AlphaFoldDB" id="A0A0B2W709"/>
<dbReference type="Proteomes" id="UP000031036">
    <property type="component" value="Unassembled WGS sequence"/>
</dbReference>
<comment type="caution">
    <text evidence="2">The sequence shown here is derived from an EMBL/GenBank/DDBJ whole genome shotgun (WGS) entry which is preliminary data.</text>
</comment>
<protein>
    <submittedName>
        <fullName evidence="2">Gut esterase 1</fullName>
    </submittedName>
</protein>
<reference evidence="2 3" key="1">
    <citation type="submission" date="2014-11" db="EMBL/GenBank/DDBJ databases">
        <title>Genetic blueprint of the zoonotic pathogen Toxocara canis.</title>
        <authorList>
            <person name="Zhu X.-Q."/>
            <person name="Korhonen P.K."/>
            <person name="Cai H."/>
            <person name="Young N.D."/>
            <person name="Nejsum P."/>
            <person name="von Samson-Himmelstjerna G."/>
            <person name="Boag P.R."/>
            <person name="Tan P."/>
            <person name="Li Q."/>
            <person name="Min J."/>
            <person name="Yang Y."/>
            <person name="Wang X."/>
            <person name="Fang X."/>
            <person name="Hall R.S."/>
            <person name="Hofmann A."/>
            <person name="Sternberg P.W."/>
            <person name="Jex A.R."/>
            <person name="Gasser R.B."/>
        </authorList>
    </citation>
    <scope>NUCLEOTIDE SEQUENCE [LARGE SCALE GENOMIC DNA]</scope>
    <source>
        <strain evidence="2">PN_DK_2014</strain>
    </source>
</reference>
<dbReference type="PANTHER" id="PTHR44590:SF3">
    <property type="entry name" value="CARBOXYLESTERASE TYPE B DOMAIN-CONTAINING PROTEIN"/>
    <property type="match status" value="1"/>
</dbReference>
<dbReference type="InterPro" id="IPR002018">
    <property type="entry name" value="CarbesteraseB"/>
</dbReference>
<accession>A0A0B2W709</accession>
<sequence length="208" mass="24514">MPFAATEGNLKPINKLLVKPEDYANYGEDDLIEFINGVIAPEAIFGQQTTEVRNRFVQHYVKRDEPDDKNYEFYLNRYTEAKIVGTVSYQISAAMYSTRATHLHEYPYMFGVSPFYDFVVNEDELKLQRAILETFTHFAKYGTPSTEEYPWEPVTAEHPLRHMRFRPESKVQEGFLEENIAFWELMNEYDYDIIRGVRRSHQTGKDEL</sequence>
<keyword evidence="3" id="KW-1185">Reference proteome</keyword>
<name>A0A0B2W709_TOXCA</name>
<dbReference type="OMA" id="ENIAFWE"/>
<dbReference type="Gene3D" id="3.40.50.1820">
    <property type="entry name" value="alpha/beta hydrolase"/>
    <property type="match status" value="1"/>
</dbReference>
<dbReference type="PANTHER" id="PTHR44590">
    <property type="entry name" value="CARBOXYLIC ESTER HYDROLASE-RELATED"/>
    <property type="match status" value="1"/>
</dbReference>
<feature type="domain" description="Carboxylesterase type B" evidence="1">
    <location>
        <begin position="96"/>
        <end position="183"/>
    </location>
</feature>
<dbReference type="SUPFAM" id="SSF53474">
    <property type="entry name" value="alpha/beta-Hydrolases"/>
    <property type="match status" value="1"/>
</dbReference>
<evidence type="ECO:0000259" key="1">
    <source>
        <dbReference type="Pfam" id="PF00135"/>
    </source>
</evidence>
<dbReference type="InterPro" id="IPR029058">
    <property type="entry name" value="AB_hydrolase_fold"/>
</dbReference>
<dbReference type="STRING" id="6265.A0A0B2W709"/>
<gene>
    <name evidence="2" type="primary">ges-1</name>
    <name evidence="2" type="ORF">Tcan_04944</name>
</gene>
<evidence type="ECO:0000313" key="2">
    <source>
        <dbReference type="EMBL" id="KHN89060.1"/>
    </source>
</evidence>